<sequence>MEVIKKINNNVAVCIDDNGRELIAFGRGIGFGEMPYELDDLNLIDRTYYGVDSQYFGLLNELPENIFDVTMRIVEYARSKITCELSPNILFTLADHINFAIERYKKNIMIKSPLFYDIENLYETEIDVARQAVKLIQSELKVHLPEGEVTSIALNLINAEEQCCIPGGDYDSDEVIDDVTKIIEKKTGRVIDRRSFNFSRFATHLQYLLKRKETNRPVSSENMRMFETMKDGFPQTYDCVLDILDYFREKIQWNPNDEELLYLMLHINRLCTREDCNQ</sequence>
<gene>
    <name evidence="3" type="ORF">J2S15_002164</name>
</gene>
<evidence type="ECO:0000259" key="2">
    <source>
        <dbReference type="PROSITE" id="PS51372"/>
    </source>
</evidence>
<dbReference type="Pfam" id="PF00874">
    <property type="entry name" value="PRD"/>
    <property type="match status" value="2"/>
</dbReference>
<keyword evidence="4" id="KW-1185">Reference proteome</keyword>
<name>A0ABU0E3F3_9FIRM</name>
<dbReference type="InterPro" id="IPR036634">
    <property type="entry name" value="PRD_sf"/>
</dbReference>
<reference evidence="3 4" key="1">
    <citation type="submission" date="2023-07" db="EMBL/GenBank/DDBJ databases">
        <title>Genomic Encyclopedia of Type Strains, Phase IV (KMG-IV): sequencing the most valuable type-strain genomes for metagenomic binning, comparative biology and taxonomic classification.</title>
        <authorList>
            <person name="Goeker M."/>
        </authorList>
    </citation>
    <scope>NUCLEOTIDE SEQUENCE [LARGE SCALE GENOMIC DNA]</scope>
    <source>
        <strain evidence="3 4">DSM 16784</strain>
    </source>
</reference>
<dbReference type="InterPro" id="IPR036650">
    <property type="entry name" value="CAT_RNA-bd_dom_sf"/>
</dbReference>
<protein>
    <submittedName>
        <fullName evidence="3">Beta-glucoside operon transcriptional antiterminator</fullName>
    </submittedName>
</protein>
<organism evidence="3 4">
    <name type="scientific">Breznakia pachnodae</name>
    <dbReference type="NCBI Taxonomy" id="265178"/>
    <lineage>
        <taxon>Bacteria</taxon>
        <taxon>Bacillati</taxon>
        <taxon>Bacillota</taxon>
        <taxon>Erysipelotrichia</taxon>
        <taxon>Erysipelotrichales</taxon>
        <taxon>Erysipelotrichaceae</taxon>
        <taxon>Breznakia</taxon>
    </lineage>
</organism>
<dbReference type="InterPro" id="IPR011608">
    <property type="entry name" value="PRD"/>
</dbReference>
<dbReference type="InterPro" id="IPR004341">
    <property type="entry name" value="CAT_RNA-bd_dom"/>
</dbReference>
<accession>A0ABU0E3F3</accession>
<evidence type="ECO:0000313" key="3">
    <source>
        <dbReference type="EMBL" id="MDQ0361417.1"/>
    </source>
</evidence>
<dbReference type="PANTHER" id="PTHR30185">
    <property type="entry name" value="CRYPTIC BETA-GLUCOSIDE BGL OPERON ANTITERMINATOR"/>
    <property type="match status" value="1"/>
</dbReference>
<dbReference type="EMBL" id="JAUSUR010000003">
    <property type="protein sequence ID" value="MDQ0361417.1"/>
    <property type="molecule type" value="Genomic_DNA"/>
</dbReference>
<dbReference type="SUPFAM" id="SSF63520">
    <property type="entry name" value="PTS-regulatory domain, PRD"/>
    <property type="match status" value="2"/>
</dbReference>
<evidence type="ECO:0000256" key="1">
    <source>
        <dbReference type="ARBA" id="ARBA00022737"/>
    </source>
</evidence>
<dbReference type="RefSeq" id="WP_307408119.1">
    <property type="nucleotide sequence ID" value="NZ_JAUSUR010000003.1"/>
</dbReference>
<dbReference type="PROSITE" id="PS51372">
    <property type="entry name" value="PRD_2"/>
    <property type="match status" value="2"/>
</dbReference>
<dbReference type="SMART" id="SM01061">
    <property type="entry name" value="CAT_RBD"/>
    <property type="match status" value="1"/>
</dbReference>
<dbReference type="Gene3D" id="1.10.1790.10">
    <property type="entry name" value="PRD domain"/>
    <property type="match status" value="2"/>
</dbReference>
<keyword evidence="1" id="KW-0677">Repeat</keyword>
<proteinExistence type="predicted"/>
<evidence type="ECO:0000313" key="4">
    <source>
        <dbReference type="Proteomes" id="UP001230220"/>
    </source>
</evidence>
<dbReference type="Gene3D" id="2.30.24.10">
    <property type="entry name" value="CAT RNA-binding domain"/>
    <property type="match status" value="1"/>
</dbReference>
<dbReference type="SUPFAM" id="SSF50151">
    <property type="entry name" value="SacY-like RNA-binding domain"/>
    <property type="match status" value="1"/>
</dbReference>
<comment type="caution">
    <text evidence="3">The sequence shown here is derived from an EMBL/GenBank/DDBJ whole genome shotgun (WGS) entry which is preliminary data.</text>
</comment>
<dbReference type="InterPro" id="IPR050661">
    <property type="entry name" value="BglG_antiterminators"/>
</dbReference>
<dbReference type="Proteomes" id="UP001230220">
    <property type="component" value="Unassembled WGS sequence"/>
</dbReference>
<dbReference type="PANTHER" id="PTHR30185:SF15">
    <property type="entry name" value="CRYPTIC BETA-GLUCOSIDE BGL OPERON ANTITERMINATOR"/>
    <property type="match status" value="1"/>
</dbReference>
<feature type="domain" description="PRD" evidence="2">
    <location>
        <begin position="167"/>
        <end position="277"/>
    </location>
</feature>
<feature type="domain" description="PRD" evidence="2">
    <location>
        <begin position="61"/>
        <end position="166"/>
    </location>
</feature>
<dbReference type="Pfam" id="PF03123">
    <property type="entry name" value="CAT_RBD"/>
    <property type="match status" value="1"/>
</dbReference>